<accession>A0A0F9XN85</accession>
<evidence type="ECO:0000313" key="1">
    <source>
        <dbReference type="EMBL" id="KKO00827.1"/>
    </source>
</evidence>
<proteinExistence type="predicted"/>
<protein>
    <submittedName>
        <fullName evidence="1">Uncharacterized protein</fullName>
    </submittedName>
</protein>
<comment type="caution">
    <text evidence="1">The sequence shown here is derived from an EMBL/GenBank/DDBJ whole genome shotgun (WGS) entry which is preliminary data.</text>
</comment>
<name>A0A0F9XN85_9ZZZZ</name>
<organism evidence="1">
    <name type="scientific">marine sediment metagenome</name>
    <dbReference type="NCBI Taxonomy" id="412755"/>
    <lineage>
        <taxon>unclassified sequences</taxon>
        <taxon>metagenomes</taxon>
        <taxon>ecological metagenomes</taxon>
    </lineage>
</organism>
<gene>
    <name evidence="1" type="ORF">LCGC14_0122330</name>
</gene>
<dbReference type="AlphaFoldDB" id="A0A0F9XN85"/>
<reference evidence="1" key="1">
    <citation type="journal article" date="2015" name="Nature">
        <title>Complex archaea that bridge the gap between prokaryotes and eukaryotes.</title>
        <authorList>
            <person name="Spang A."/>
            <person name="Saw J.H."/>
            <person name="Jorgensen S.L."/>
            <person name="Zaremba-Niedzwiedzka K."/>
            <person name="Martijn J."/>
            <person name="Lind A.E."/>
            <person name="van Eijk R."/>
            <person name="Schleper C."/>
            <person name="Guy L."/>
            <person name="Ettema T.J."/>
        </authorList>
    </citation>
    <scope>NUCLEOTIDE SEQUENCE</scope>
</reference>
<dbReference type="EMBL" id="LAZR01000038">
    <property type="protein sequence ID" value="KKO00827.1"/>
    <property type="molecule type" value="Genomic_DNA"/>
</dbReference>
<sequence>MSKKKFNKVYSQEVIDTQPVFTEGNKVFVKNKTSFKSNPKDQWSPIKFSWVSVANVQDSLVLE</sequence>